<reference evidence="2" key="1">
    <citation type="journal article" date="2023" name="G3 (Bethesda)">
        <title>Whole genome assemblies of Zophobas morio and Tenebrio molitor.</title>
        <authorList>
            <person name="Kaur S."/>
            <person name="Stinson S.A."/>
            <person name="diCenzo G.C."/>
        </authorList>
    </citation>
    <scope>NUCLEOTIDE SEQUENCE</scope>
    <source>
        <strain evidence="2">QUZm001</strain>
    </source>
</reference>
<protein>
    <submittedName>
        <fullName evidence="2">Uncharacterized protein</fullName>
    </submittedName>
</protein>
<organism evidence="2 3">
    <name type="scientific">Zophobas morio</name>
    <dbReference type="NCBI Taxonomy" id="2755281"/>
    <lineage>
        <taxon>Eukaryota</taxon>
        <taxon>Metazoa</taxon>
        <taxon>Ecdysozoa</taxon>
        <taxon>Arthropoda</taxon>
        <taxon>Hexapoda</taxon>
        <taxon>Insecta</taxon>
        <taxon>Pterygota</taxon>
        <taxon>Neoptera</taxon>
        <taxon>Endopterygota</taxon>
        <taxon>Coleoptera</taxon>
        <taxon>Polyphaga</taxon>
        <taxon>Cucujiformia</taxon>
        <taxon>Tenebrionidae</taxon>
        <taxon>Zophobas</taxon>
    </lineage>
</organism>
<dbReference type="EMBL" id="JALNTZ010000007">
    <property type="protein sequence ID" value="KAJ3646365.1"/>
    <property type="molecule type" value="Genomic_DNA"/>
</dbReference>
<evidence type="ECO:0000256" key="1">
    <source>
        <dbReference type="SAM" id="MobiDB-lite"/>
    </source>
</evidence>
<evidence type="ECO:0000313" key="3">
    <source>
        <dbReference type="Proteomes" id="UP001168821"/>
    </source>
</evidence>
<name>A0AA38HZM0_9CUCU</name>
<dbReference type="AlphaFoldDB" id="A0AA38HZM0"/>
<gene>
    <name evidence="2" type="ORF">Zmor_023955</name>
</gene>
<evidence type="ECO:0000313" key="2">
    <source>
        <dbReference type="EMBL" id="KAJ3646365.1"/>
    </source>
</evidence>
<feature type="region of interest" description="Disordered" evidence="1">
    <location>
        <begin position="1"/>
        <end position="60"/>
    </location>
</feature>
<accession>A0AA38HZM0</accession>
<proteinExistence type="predicted"/>
<feature type="compositionally biased region" description="Basic and acidic residues" evidence="1">
    <location>
        <begin position="49"/>
        <end position="60"/>
    </location>
</feature>
<comment type="caution">
    <text evidence="2">The sequence shown here is derived from an EMBL/GenBank/DDBJ whole genome shotgun (WGS) entry which is preliminary data.</text>
</comment>
<dbReference type="Proteomes" id="UP001168821">
    <property type="component" value="Unassembled WGS sequence"/>
</dbReference>
<sequence length="88" mass="9645">MDTVEPQPGNPEFPRSASDESSFSHCCWGESRTGELDSGALPGGGGRWSRREKGKMCPDWHTPDASACPMRVFVGTGRNSPESQTFRR</sequence>
<keyword evidence="3" id="KW-1185">Reference proteome</keyword>